<sequence>MDGNNDSFTSISSLRNNLSKENNISPEQKKFKINKEECSYAKSHIQIGDITEISQGSGGGRLKTSNISRQLIVEKIDQQIFRDAKQSFVTRRVEQDSMSTLIKGPIRPRTGDLALAQVERIHFHRRLELTNGRKATLEPGDKIIVAYGDRYATDQFEAEIPLDLGTTNLVATGGIASRMLSRNGGIRPASIICPLGLIGDGDGVPLNLSRFAASPPPLPDRRPIVMAVLGTSMNSGKTTINYSMVNGLRRAGHRPGVAKITGTGSGGDYWLMVDAGAHAVVDFTDAGYAATYKLSIPQIEYILQSLIAQLIGKGVNIILIEIADGIFQEQNVELIRSPLFGQLVDKVIFAAGEAMGALMGIHTLQEAAAPLIGISGKMTASELAIRECRAASTTPVYTRAELSDPSSVCKIIGIPLEGDLPLVDVAPLTSCCPTISSDTPARSVASSIVKGKAT</sequence>
<evidence type="ECO:0000313" key="2">
    <source>
        <dbReference type="Proteomes" id="UP000581447"/>
    </source>
</evidence>
<evidence type="ECO:0000313" key="1">
    <source>
        <dbReference type="EMBL" id="MBB3943843.1"/>
    </source>
</evidence>
<dbReference type="SUPFAM" id="SSF52540">
    <property type="entry name" value="P-loop containing nucleoside triphosphate hydrolases"/>
    <property type="match status" value="1"/>
</dbReference>
<keyword evidence="2" id="KW-1185">Reference proteome</keyword>
<protein>
    <recommendedName>
        <fullName evidence="3">DUF1611 domain-containing protein</fullName>
    </recommendedName>
</protein>
<dbReference type="EMBL" id="JACIEA010000003">
    <property type="protein sequence ID" value="MBB3943843.1"/>
    <property type="molecule type" value="Genomic_DNA"/>
</dbReference>
<comment type="caution">
    <text evidence="1">The sequence shown here is derived from an EMBL/GenBank/DDBJ whole genome shotgun (WGS) entry which is preliminary data.</text>
</comment>
<dbReference type="AlphaFoldDB" id="A0A840B1L3"/>
<proteinExistence type="predicted"/>
<dbReference type="Proteomes" id="UP000581447">
    <property type="component" value="Unassembled WGS sequence"/>
</dbReference>
<name>A0A840B1L3_9SPHN</name>
<gene>
    <name evidence="1" type="ORF">GGR91_002107</name>
</gene>
<evidence type="ECO:0008006" key="3">
    <source>
        <dbReference type="Google" id="ProtNLM"/>
    </source>
</evidence>
<accession>A0A840B1L3</accession>
<reference evidence="1 2" key="1">
    <citation type="submission" date="2020-08" db="EMBL/GenBank/DDBJ databases">
        <title>Genomic Encyclopedia of Type Strains, Phase IV (KMG-IV): sequencing the most valuable type-strain genomes for metagenomic binning, comparative biology and taxonomic classification.</title>
        <authorList>
            <person name="Goeker M."/>
        </authorList>
    </citation>
    <scope>NUCLEOTIDE SEQUENCE [LARGE SCALE GENOMIC DNA]</scope>
    <source>
        <strain evidence="1 2">DSM 29050</strain>
    </source>
</reference>
<dbReference type="Gene3D" id="3.40.50.300">
    <property type="entry name" value="P-loop containing nucleotide triphosphate hydrolases"/>
    <property type="match status" value="1"/>
</dbReference>
<dbReference type="InterPro" id="IPR027417">
    <property type="entry name" value="P-loop_NTPase"/>
</dbReference>
<dbReference type="RefSeq" id="WP_183942140.1">
    <property type="nucleotide sequence ID" value="NZ_BAABBG010000022.1"/>
</dbReference>
<organism evidence="1 2">
    <name type="scientific">Sphingorhabdus rigui</name>
    <dbReference type="NCBI Taxonomy" id="1282858"/>
    <lineage>
        <taxon>Bacteria</taxon>
        <taxon>Pseudomonadati</taxon>
        <taxon>Pseudomonadota</taxon>
        <taxon>Alphaproteobacteria</taxon>
        <taxon>Sphingomonadales</taxon>
        <taxon>Sphingomonadaceae</taxon>
        <taxon>Sphingorhabdus</taxon>
    </lineage>
</organism>